<dbReference type="RefSeq" id="WP_129462064.1">
    <property type="nucleotide sequence ID" value="NZ_SBKN01000007.1"/>
</dbReference>
<dbReference type="OrthoDB" id="1356195at2"/>
<dbReference type="AlphaFoldDB" id="A0A4Q1K7V4"/>
<dbReference type="EMBL" id="SBKN01000007">
    <property type="protein sequence ID" value="RXR21604.1"/>
    <property type="molecule type" value="Genomic_DNA"/>
</dbReference>
<accession>A0A4Q1K7V4</accession>
<evidence type="ECO:0000256" key="1">
    <source>
        <dbReference type="SAM" id="SignalP"/>
    </source>
</evidence>
<keyword evidence="1" id="KW-0732">Signal</keyword>
<organism evidence="2 3">
    <name type="scientific">Flavobacterium stagni</name>
    <dbReference type="NCBI Taxonomy" id="2506421"/>
    <lineage>
        <taxon>Bacteria</taxon>
        <taxon>Pseudomonadati</taxon>
        <taxon>Bacteroidota</taxon>
        <taxon>Flavobacteriia</taxon>
        <taxon>Flavobacteriales</taxon>
        <taxon>Flavobacteriaceae</taxon>
        <taxon>Flavobacterium</taxon>
    </lineage>
</organism>
<gene>
    <name evidence="2" type="ORF">EQG61_11370</name>
</gene>
<evidence type="ECO:0000313" key="3">
    <source>
        <dbReference type="Proteomes" id="UP000289857"/>
    </source>
</evidence>
<proteinExistence type="predicted"/>
<sequence>MYRLLLLGMILSGGSLWSQAATESVKTSGQKSLQQVFTAPVFAAYQENSDLKIQELFFYLQQLSQTSLEASLRNEMEIACLALFVSDSTLVVDVTSTTPTLIPIKTLLQKLAQTAPLQLTVSERVNYNTVTYQSWKNGYTVRCIQNEATRDYTVAQIVFFQLQPQQFGSHEQQTYQYRLGNMELR</sequence>
<feature type="chain" id="PRO_5020776434" evidence="1">
    <location>
        <begin position="21"/>
        <end position="185"/>
    </location>
</feature>
<comment type="caution">
    <text evidence="2">The sequence shown here is derived from an EMBL/GenBank/DDBJ whole genome shotgun (WGS) entry which is preliminary data.</text>
</comment>
<keyword evidence="3" id="KW-1185">Reference proteome</keyword>
<protein>
    <submittedName>
        <fullName evidence="2">Uncharacterized protein</fullName>
    </submittedName>
</protein>
<feature type="signal peptide" evidence="1">
    <location>
        <begin position="1"/>
        <end position="20"/>
    </location>
</feature>
<reference evidence="3" key="1">
    <citation type="submission" date="2019-01" db="EMBL/GenBank/DDBJ databases">
        <title>Cytophagaceae bacterium strain CAR-16.</title>
        <authorList>
            <person name="Chen W.-M."/>
        </authorList>
    </citation>
    <scope>NUCLEOTIDE SEQUENCE [LARGE SCALE GENOMIC DNA]</scope>
    <source>
        <strain evidence="3">WWJ-16</strain>
    </source>
</reference>
<name>A0A4Q1K7V4_9FLAO</name>
<evidence type="ECO:0000313" key="2">
    <source>
        <dbReference type="EMBL" id="RXR21604.1"/>
    </source>
</evidence>
<dbReference type="Proteomes" id="UP000289857">
    <property type="component" value="Unassembled WGS sequence"/>
</dbReference>